<reference evidence="1 2" key="1">
    <citation type="submission" date="2017-05" db="EMBL/GenBank/DDBJ databases">
        <authorList>
            <person name="Song R."/>
            <person name="Chenine A.L."/>
            <person name="Ruprecht R.M."/>
        </authorList>
    </citation>
    <scope>NUCLEOTIDE SEQUENCE [LARGE SCALE GENOMIC DNA]</scope>
    <source>
        <strain evidence="1 2">PSBB019</strain>
    </source>
</reference>
<dbReference type="GO" id="GO:0016757">
    <property type="term" value="F:glycosyltransferase activity"/>
    <property type="evidence" value="ECO:0007669"/>
    <property type="project" value="TreeGrafter"/>
</dbReference>
<dbReference type="Gene3D" id="3.40.50.2000">
    <property type="entry name" value="Glycogen Phosphorylase B"/>
    <property type="match status" value="1"/>
</dbReference>
<name>A0A1Y0HZF2_CELCE</name>
<dbReference type="AlphaFoldDB" id="A0A1Y0HZF2"/>
<gene>
    <name evidence="1" type="ORF">CBR64_15410</name>
</gene>
<organism evidence="1 2">
    <name type="scientific">Cellulosimicrobium cellulans</name>
    <name type="common">Arthrobacter luteus</name>
    <dbReference type="NCBI Taxonomy" id="1710"/>
    <lineage>
        <taxon>Bacteria</taxon>
        <taxon>Bacillati</taxon>
        <taxon>Actinomycetota</taxon>
        <taxon>Actinomycetes</taxon>
        <taxon>Micrococcales</taxon>
        <taxon>Promicromonosporaceae</taxon>
        <taxon>Cellulosimicrobium</taxon>
    </lineage>
</organism>
<dbReference type="SUPFAM" id="SSF53756">
    <property type="entry name" value="UDP-Glycosyltransferase/glycogen phosphorylase"/>
    <property type="match status" value="1"/>
</dbReference>
<dbReference type="PANTHER" id="PTHR21015">
    <property type="entry name" value="UDP-N-ACETYLGLUCOSAMINE--N-ACETYLMURAMYL-(PENTAPEPTIDE) PYROPHOSPHORYL-UNDECAPRENOL N-ACETYLGLUCOSAMINE TRANSFERASE 1"/>
    <property type="match status" value="1"/>
</dbReference>
<dbReference type="EMBL" id="CP021383">
    <property type="protein sequence ID" value="ARU52634.1"/>
    <property type="molecule type" value="Genomic_DNA"/>
</dbReference>
<evidence type="ECO:0000313" key="2">
    <source>
        <dbReference type="Proteomes" id="UP000196228"/>
    </source>
</evidence>
<sequence length="356" mass="38526">MEGLSMTFLSRGHGFGHAARDERIIEELYALEPGLRLTLASSGSGATFFAQRGRDFVDLGFPDSEDHGTDAVWAVWRLLHEARDTDVVVSDEFFHAAPFARRVLGRPVVVLTDWFGAEFGAPDADEPLRDASEVIVTDFPEVHPVLPYLDVPVTVSGPIVRRFGSTGRDLPGLGGRPGLLGVVSMGGRPDRRRGLEMLRAVLRAWGRRPRDGRLVILCDPPVRAVVEDPSVVWVGRVHDPEAYYAAADFVVCDGTGFTVCDLAHNDVPSVALLPVGLDGNERTQVSARLRAVSALGPVGVVDAREPERFWGVLERVLDRPRTAEAELAGAAWGQARAVATRILAHARPSAVVGGVR</sequence>
<proteinExistence type="predicted"/>
<evidence type="ECO:0000313" key="1">
    <source>
        <dbReference type="EMBL" id="ARU52634.1"/>
    </source>
</evidence>
<dbReference type="KEGG" id="cceu:CBR64_15410"/>
<accession>A0A1Y0HZF2</accession>
<dbReference type="PANTHER" id="PTHR21015:SF22">
    <property type="entry name" value="GLYCOSYLTRANSFERASE"/>
    <property type="match status" value="1"/>
</dbReference>
<dbReference type="Proteomes" id="UP000196228">
    <property type="component" value="Chromosome"/>
</dbReference>
<protein>
    <recommendedName>
        <fullName evidence="3">Glycosyl transferase</fullName>
    </recommendedName>
</protein>
<evidence type="ECO:0008006" key="3">
    <source>
        <dbReference type="Google" id="ProtNLM"/>
    </source>
</evidence>